<proteinExistence type="inferred from homology"/>
<protein>
    <submittedName>
        <fullName evidence="6">Glycosyltransferase family 2 protein</fullName>
    </submittedName>
</protein>
<accession>A0ABS8DDR2</accession>
<dbReference type="Gene3D" id="3.90.550.10">
    <property type="entry name" value="Spore Coat Polysaccharide Biosynthesis Protein SpsA, Chain A"/>
    <property type="match status" value="1"/>
</dbReference>
<keyword evidence="3" id="KW-0328">Glycosyltransferase</keyword>
<organism evidence="6 7">
    <name type="scientific">Bariatricus massiliensis</name>
    <dbReference type="NCBI Taxonomy" id="1745713"/>
    <lineage>
        <taxon>Bacteria</taxon>
        <taxon>Bacillati</taxon>
        <taxon>Bacillota</taxon>
        <taxon>Clostridia</taxon>
        <taxon>Lachnospirales</taxon>
        <taxon>Lachnospiraceae</taxon>
        <taxon>Bariatricus</taxon>
    </lineage>
</organism>
<comment type="similarity">
    <text evidence="2">Belongs to the glycosyltransferase 2 family.</text>
</comment>
<dbReference type="EMBL" id="JAJCIS010000002">
    <property type="protein sequence ID" value="MCB7386515.1"/>
    <property type="molecule type" value="Genomic_DNA"/>
</dbReference>
<evidence type="ECO:0000256" key="1">
    <source>
        <dbReference type="ARBA" id="ARBA00004776"/>
    </source>
</evidence>
<dbReference type="Pfam" id="PF00535">
    <property type="entry name" value="Glycos_transf_2"/>
    <property type="match status" value="1"/>
</dbReference>
<evidence type="ECO:0000256" key="3">
    <source>
        <dbReference type="ARBA" id="ARBA00022676"/>
    </source>
</evidence>
<evidence type="ECO:0000256" key="2">
    <source>
        <dbReference type="ARBA" id="ARBA00006739"/>
    </source>
</evidence>
<evidence type="ECO:0000259" key="5">
    <source>
        <dbReference type="Pfam" id="PF00535"/>
    </source>
</evidence>
<dbReference type="InterPro" id="IPR001173">
    <property type="entry name" value="Glyco_trans_2-like"/>
</dbReference>
<dbReference type="PANTHER" id="PTHR43179:SF12">
    <property type="entry name" value="GALACTOFURANOSYLTRANSFERASE GLFT2"/>
    <property type="match status" value="1"/>
</dbReference>
<dbReference type="PANTHER" id="PTHR43179">
    <property type="entry name" value="RHAMNOSYLTRANSFERASE WBBL"/>
    <property type="match status" value="1"/>
</dbReference>
<dbReference type="RefSeq" id="WP_066736778.1">
    <property type="nucleotide sequence ID" value="NZ_JAJCIQ010000002.1"/>
</dbReference>
<dbReference type="SUPFAM" id="SSF53448">
    <property type="entry name" value="Nucleotide-diphospho-sugar transferases"/>
    <property type="match status" value="1"/>
</dbReference>
<sequence>MLRDDLQRNRPCVAIILLNYNNYQDTIACVETLRRIDYSNWVIVIVDNHSPNTSFAELKKLEEGNIHVIDSGRNGGFAFGNNIGIRYALENGANYVLLLNNDTLVEPDFLSIMIGQGVYQAKGDITTCRIMYNDDRSKVWYAGGDIDWNNLRAIHRKINKTYSLCENKPEEVSFISGCCMMISREFIEQNGMLPEEYFMYYEDMDYCQHARECGAKLVYIPSAVIYHCVGAAGGGADSPFFIEWSARSRRQFYRKYKSNIPWYRRWLVVILCEVRQIISLICKGNLVQGFYAYIRSCQGR</sequence>
<evidence type="ECO:0000313" key="6">
    <source>
        <dbReference type="EMBL" id="MCB7386515.1"/>
    </source>
</evidence>
<keyword evidence="7" id="KW-1185">Reference proteome</keyword>
<comment type="caution">
    <text evidence="6">The sequence shown here is derived from an EMBL/GenBank/DDBJ whole genome shotgun (WGS) entry which is preliminary data.</text>
</comment>
<dbReference type="Proteomes" id="UP001299546">
    <property type="component" value="Unassembled WGS sequence"/>
</dbReference>
<dbReference type="InterPro" id="IPR029044">
    <property type="entry name" value="Nucleotide-diphossugar_trans"/>
</dbReference>
<gene>
    <name evidence="6" type="ORF">LIZ65_04370</name>
</gene>
<dbReference type="CDD" id="cd04186">
    <property type="entry name" value="GT_2_like_c"/>
    <property type="match status" value="1"/>
</dbReference>
<reference evidence="6 7" key="1">
    <citation type="submission" date="2021-10" db="EMBL/GenBank/DDBJ databases">
        <title>Collection of gut derived symbiotic bacterial strains cultured from healthy donors.</title>
        <authorList>
            <person name="Lin H."/>
            <person name="Littmann E."/>
            <person name="Kohout C."/>
            <person name="Pamer E.G."/>
        </authorList>
    </citation>
    <scope>NUCLEOTIDE SEQUENCE [LARGE SCALE GENOMIC DNA]</scope>
    <source>
        <strain evidence="6 7">DFI.1.165</strain>
    </source>
</reference>
<evidence type="ECO:0000313" key="7">
    <source>
        <dbReference type="Proteomes" id="UP001299546"/>
    </source>
</evidence>
<evidence type="ECO:0000256" key="4">
    <source>
        <dbReference type="ARBA" id="ARBA00022679"/>
    </source>
</evidence>
<feature type="domain" description="Glycosyltransferase 2-like" evidence="5">
    <location>
        <begin position="15"/>
        <end position="189"/>
    </location>
</feature>
<name>A0ABS8DDR2_9FIRM</name>
<comment type="pathway">
    <text evidence="1">Cell wall biogenesis; cell wall polysaccharide biosynthesis.</text>
</comment>
<keyword evidence="4" id="KW-0808">Transferase</keyword>